<dbReference type="InterPro" id="IPR027417">
    <property type="entry name" value="P-loop_NTPase"/>
</dbReference>
<dbReference type="InterPro" id="IPR014001">
    <property type="entry name" value="Helicase_ATP-bd"/>
</dbReference>
<proteinExistence type="predicted"/>
<protein>
    <submittedName>
        <fullName evidence="3">Type I restriction-modification system endonuclease</fullName>
    </submittedName>
</protein>
<dbReference type="SUPFAM" id="SSF52540">
    <property type="entry name" value="P-loop containing nucleoside triphosphate hydrolases"/>
    <property type="match status" value="1"/>
</dbReference>
<keyword evidence="3" id="KW-0255">Endonuclease</keyword>
<evidence type="ECO:0000313" key="4">
    <source>
        <dbReference type="Proteomes" id="UP000185494"/>
    </source>
</evidence>
<evidence type="ECO:0000313" key="3">
    <source>
        <dbReference type="EMBL" id="APT57025.1"/>
    </source>
</evidence>
<dbReference type="InterPro" id="IPR001650">
    <property type="entry name" value="Helicase_C-like"/>
</dbReference>
<dbReference type="Pfam" id="PF13643">
    <property type="entry name" value="DUF4145"/>
    <property type="match status" value="1"/>
</dbReference>
<dbReference type="GO" id="GO:0003677">
    <property type="term" value="F:DNA binding"/>
    <property type="evidence" value="ECO:0007669"/>
    <property type="project" value="InterPro"/>
</dbReference>
<accession>A0A1L7ADY3</accession>
<reference evidence="3 4" key="1">
    <citation type="submission" date="2016-05" db="EMBL/GenBank/DDBJ databases">
        <title>Complete Genome and Methylome Analysis of Psychrotrophic Bacterial Isolates from Antarctic Lake Untersee.</title>
        <authorList>
            <person name="Fomenkov A."/>
            <person name="Akimov V.N."/>
            <person name="Vasilyeva L.V."/>
            <person name="Andersen D."/>
            <person name="Vincze T."/>
            <person name="Roberts R.J."/>
        </authorList>
    </citation>
    <scope>NUCLEOTIDE SEQUENCE [LARGE SCALE GENOMIC DNA]</scope>
    <source>
        <strain evidence="3 4">U14-5</strain>
    </source>
</reference>
<feature type="compositionally biased region" description="Basic and acidic residues" evidence="1">
    <location>
        <begin position="187"/>
        <end position="207"/>
    </location>
</feature>
<dbReference type="CDD" id="cd18799">
    <property type="entry name" value="SF2_C_EcoAI-like"/>
    <property type="match status" value="1"/>
</dbReference>
<dbReference type="Pfam" id="PF04851">
    <property type="entry name" value="ResIII"/>
    <property type="match status" value="1"/>
</dbReference>
<name>A0A1L7ADY3_9PROT</name>
<dbReference type="KEGG" id="rgi:RGI145_07900"/>
<feature type="domain" description="Helicase ATP-binding" evidence="2">
    <location>
        <begin position="440"/>
        <end position="624"/>
    </location>
</feature>
<dbReference type="PANTHER" id="PTHR47396:SF1">
    <property type="entry name" value="ATP-DEPENDENT HELICASE IRC3-RELATED"/>
    <property type="match status" value="1"/>
</dbReference>
<dbReference type="RefSeq" id="WP_075797928.1">
    <property type="nucleotide sequence ID" value="NZ_CP015583.1"/>
</dbReference>
<dbReference type="CDD" id="cd18032">
    <property type="entry name" value="DEXHc_RE_I_III_res"/>
    <property type="match status" value="1"/>
</dbReference>
<dbReference type="Pfam" id="PF08463">
    <property type="entry name" value="EcoEI_R_C"/>
    <property type="match status" value="1"/>
</dbReference>
<dbReference type="GO" id="GO:0016787">
    <property type="term" value="F:hydrolase activity"/>
    <property type="evidence" value="ECO:0007669"/>
    <property type="project" value="InterPro"/>
</dbReference>
<keyword evidence="3" id="KW-0540">Nuclease</keyword>
<dbReference type="GO" id="GO:0006304">
    <property type="term" value="P:DNA modification"/>
    <property type="evidence" value="ECO:0007669"/>
    <property type="project" value="InterPro"/>
</dbReference>
<dbReference type="GO" id="GO:0005829">
    <property type="term" value="C:cytosol"/>
    <property type="evidence" value="ECO:0007669"/>
    <property type="project" value="TreeGrafter"/>
</dbReference>
<organism evidence="3 4">
    <name type="scientific">Roseomonas gilardii</name>
    <dbReference type="NCBI Taxonomy" id="257708"/>
    <lineage>
        <taxon>Bacteria</taxon>
        <taxon>Pseudomonadati</taxon>
        <taxon>Pseudomonadota</taxon>
        <taxon>Alphaproteobacteria</taxon>
        <taxon>Acetobacterales</taxon>
        <taxon>Roseomonadaceae</taxon>
        <taxon>Roseomonas</taxon>
    </lineage>
</organism>
<evidence type="ECO:0000256" key="1">
    <source>
        <dbReference type="SAM" id="MobiDB-lite"/>
    </source>
</evidence>
<dbReference type="InterPro" id="IPR013670">
    <property type="entry name" value="EcoEI_R_C_dom"/>
</dbReference>
<evidence type="ECO:0000259" key="2">
    <source>
        <dbReference type="PROSITE" id="PS51192"/>
    </source>
</evidence>
<dbReference type="EMBL" id="CP015583">
    <property type="protein sequence ID" value="APT57025.1"/>
    <property type="molecule type" value="Genomic_DNA"/>
</dbReference>
<dbReference type="InterPro" id="IPR025285">
    <property type="entry name" value="DUF4145"/>
</dbReference>
<dbReference type="GO" id="GO:0004519">
    <property type="term" value="F:endonuclease activity"/>
    <property type="evidence" value="ECO:0007669"/>
    <property type="project" value="UniProtKB-KW"/>
</dbReference>
<dbReference type="NCBIfam" id="NF008521">
    <property type="entry name" value="PRK11448.1"/>
    <property type="match status" value="1"/>
</dbReference>
<dbReference type="InterPro" id="IPR050742">
    <property type="entry name" value="Helicase_Restrict-Modif_Enz"/>
</dbReference>
<dbReference type="GO" id="GO:0005524">
    <property type="term" value="F:ATP binding"/>
    <property type="evidence" value="ECO:0007669"/>
    <property type="project" value="InterPro"/>
</dbReference>
<dbReference type="Gene3D" id="3.90.1570.30">
    <property type="match status" value="1"/>
</dbReference>
<gene>
    <name evidence="3" type="ORF">RGI145_07900</name>
</gene>
<dbReference type="AlphaFoldDB" id="A0A1L7ADY3"/>
<dbReference type="SMART" id="SM00490">
    <property type="entry name" value="HELICc"/>
    <property type="match status" value="1"/>
</dbReference>
<sequence>MSEDTAAPSKNFGFLAGHDIQLVRLAALAETYFRTDPNAALTKLRLFGEGLARRVAASTRNLPEDGVRQVDLLRRLEDRGAVPREAARLFHQLRTFGNKAAHEGFGDHETALSCLKFAWQLGVWFHRSYGGAPQFQPAPFAPPPAPERVAAALAKEIVRLREERAAALSSVDRAREAQEAAEAARLSAEERRRQEAGQREALERQLADAEAHRAAMAAELAAAQAAAAAPPERVEALIEAATEADRGIALDEAATRTLIDQQLRDAGWEVDSATLRHAAGVRPARGRAMAIAEWPTDSGPADYALFLGTTLLGMVEAKKRNRAVAACLPQAERYSRTVRLASDADPAGGPWDDFRAPFVFSANGRPYLKQMETESGIWFRDVRRGTNHARALDGWYSPDGLRALLGQDIAAADAALRAKPFDFGFELRRYQEAAIRKVEEELAAGRRAMLLAMATGTGKTKLAIALLSRLLDARRFRRICFVVDRRTLGDQAEREFGDTRIVSTTTFAETFGIKGLKHVTPDDSTQVHICTIQGLVRRVLFPGDAPAPPVDQYDLMVVDECHRGYLLDREMTGEEIEFRDQADYQSKYRAVLEHFDAVKIGLTATPALHTKDIFGAPVFEYSYRQAVADRFLIDQEPPIRIETELSADGIHWRRGEQLDLFDPTTGELRAADAPDDLDFDVESFNRRVITTAFNRTVAEELARQIDPSLPDKTLIFAVNRRHADLVVTEVKRAMEAAYGALPDGAVRRVTGDIDRVDDLILSFRNNDLPKIAVTVDLLTTGIDVPRITNLVFLRRVNSRILYDQMVGRATRPCPEIAKETFRIFDAVDLYPTLSRLSDMKPVGVAPVFSFETLLQELAAAGKDSHREILAEQIRVKLRRRLRNLAPAARDLWRQQAGETPEETLHRLDHAPPGDVAAWLRDRPADLGAILDWNPARGTAPPLPVSNHPDAIRSVTRGYGKDGSITRPEDYIDAFAAFVRTNLNRIAALAVVVQRPRDLDRATLISLRRALDDSGYPEAQVRRAWEQAGSADIAASIIGYVRQAALGDPLVPYADRVRRALKTILDRETWTPIQQRWLRRLGEEIERETVVDREALDTGQFKVDVGGFEGLNRRFGGRLGEILGDLNEEIWRQAS</sequence>
<dbReference type="REBASE" id="139755">
    <property type="entry name" value="Rgi145IP"/>
</dbReference>
<feature type="region of interest" description="Disordered" evidence="1">
    <location>
        <begin position="182"/>
        <end position="207"/>
    </location>
</feature>
<dbReference type="Gene3D" id="3.40.50.300">
    <property type="entry name" value="P-loop containing nucleotide triphosphate hydrolases"/>
    <property type="match status" value="2"/>
</dbReference>
<dbReference type="Proteomes" id="UP000185494">
    <property type="component" value="Chromosome 1"/>
</dbReference>
<dbReference type="SMART" id="SM00487">
    <property type="entry name" value="DEXDc"/>
    <property type="match status" value="1"/>
</dbReference>
<keyword evidence="3" id="KW-0378">Hydrolase</keyword>
<dbReference type="STRING" id="257708.RGI145_07900"/>
<dbReference type="Pfam" id="PF00271">
    <property type="entry name" value="Helicase_C"/>
    <property type="match status" value="1"/>
</dbReference>
<dbReference type="InterPro" id="IPR006935">
    <property type="entry name" value="Helicase/UvrB_N"/>
</dbReference>
<dbReference type="PANTHER" id="PTHR47396">
    <property type="entry name" value="TYPE I RESTRICTION ENZYME ECOKI R PROTEIN"/>
    <property type="match status" value="1"/>
</dbReference>
<dbReference type="PROSITE" id="PS51192">
    <property type="entry name" value="HELICASE_ATP_BIND_1"/>
    <property type="match status" value="1"/>
</dbReference>